<comment type="caution">
    <text evidence="1">The sequence shown here is derived from an EMBL/GenBank/DDBJ whole genome shotgun (WGS) entry which is preliminary data.</text>
</comment>
<dbReference type="AlphaFoldDB" id="C4GHX6"/>
<dbReference type="HOGENOM" id="CLU_1432797_0_0_4"/>
<organism evidence="1 2">
    <name type="scientific">Kingella oralis ATCC 51147</name>
    <dbReference type="NCBI Taxonomy" id="629741"/>
    <lineage>
        <taxon>Bacteria</taxon>
        <taxon>Pseudomonadati</taxon>
        <taxon>Pseudomonadota</taxon>
        <taxon>Betaproteobacteria</taxon>
        <taxon>Neisseriales</taxon>
        <taxon>Neisseriaceae</taxon>
        <taxon>Kingella</taxon>
    </lineage>
</organism>
<gene>
    <name evidence="1" type="ORF">GCWU000324_00464</name>
</gene>
<keyword evidence="2" id="KW-1185">Reference proteome</keyword>
<proteinExistence type="predicted"/>
<evidence type="ECO:0000313" key="1">
    <source>
        <dbReference type="EMBL" id="EEP68564.1"/>
    </source>
</evidence>
<sequence length="189" mass="20313">MFAAVRAAVGKAHGAVKVAGAVDFYDRQAGMLHVVGAKPAVVGAAVVHFAVEALRHFGFFHKHFAPEAIVFGIVADEHALHAVVGTPFVHINVVVFKHDFCFYLLEAGAAHGGSGVVEMVGAVFARHGVFLLVGLGLFFVLRYGFQAASAGEWTVWGFRLQPLQNLQSVARRRLADILLTNIALLNKPF</sequence>
<evidence type="ECO:0000313" key="2">
    <source>
        <dbReference type="Proteomes" id="UP000003009"/>
    </source>
</evidence>
<accession>C4GHX6</accession>
<dbReference type="EMBL" id="ACJW02000002">
    <property type="protein sequence ID" value="EEP68564.1"/>
    <property type="molecule type" value="Genomic_DNA"/>
</dbReference>
<reference evidence="1" key="1">
    <citation type="submission" date="2009-04" db="EMBL/GenBank/DDBJ databases">
        <authorList>
            <person name="Weinstock G."/>
            <person name="Sodergren E."/>
            <person name="Clifton S."/>
            <person name="Fulton L."/>
            <person name="Fulton B."/>
            <person name="Courtney L."/>
            <person name="Fronick C."/>
            <person name="Harrison M."/>
            <person name="Strong C."/>
            <person name="Farmer C."/>
            <person name="Delahaunty K."/>
            <person name="Markovic C."/>
            <person name="Hall O."/>
            <person name="Minx P."/>
            <person name="Tomlinson C."/>
            <person name="Mitreva M."/>
            <person name="Nelson J."/>
            <person name="Hou S."/>
            <person name="Wollam A."/>
            <person name="Pepin K.H."/>
            <person name="Johnson M."/>
            <person name="Bhonagiri V."/>
            <person name="Nash W.E."/>
            <person name="Warren W."/>
            <person name="Chinwalla A."/>
            <person name="Mardis E.R."/>
            <person name="Wilson R.K."/>
        </authorList>
    </citation>
    <scope>NUCLEOTIDE SEQUENCE [LARGE SCALE GENOMIC DNA]</scope>
    <source>
        <strain evidence="1">ATCC 51147</strain>
    </source>
</reference>
<name>C4GHX6_9NEIS</name>
<protein>
    <submittedName>
        <fullName evidence="1">Uncharacterized protein</fullName>
    </submittedName>
</protein>
<dbReference type="Proteomes" id="UP000003009">
    <property type="component" value="Unassembled WGS sequence"/>
</dbReference>